<gene>
    <name evidence="8" type="ORF">Daus18300_009880</name>
</gene>
<keyword evidence="5" id="KW-0560">Oxidoreductase</keyword>
<evidence type="ECO:0000256" key="4">
    <source>
        <dbReference type="ARBA" id="ARBA00022964"/>
    </source>
</evidence>
<evidence type="ECO:0000256" key="6">
    <source>
        <dbReference type="ARBA" id="ARBA00023004"/>
    </source>
</evidence>
<dbReference type="PANTHER" id="PTHR30468">
    <property type="entry name" value="ALPHA-KETOGLUTARATE-DEPENDENT SULFONATE DIOXYGENASE"/>
    <property type="match status" value="1"/>
</dbReference>
<dbReference type="SUPFAM" id="SSF51197">
    <property type="entry name" value="Clavaminate synthase-like"/>
    <property type="match status" value="1"/>
</dbReference>
<keyword evidence="3" id="KW-0479">Metal-binding</keyword>
<evidence type="ECO:0000259" key="7">
    <source>
        <dbReference type="Pfam" id="PF02668"/>
    </source>
</evidence>
<proteinExistence type="inferred from homology"/>
<comment type="cofactor">
    <cofactor evidence="1">
        <name>Fe(2+)</name>
        <dbReference type="ChEBI" id="CHEBI:29033"/>
    </cofactor>
</comment>
<name>A0ABR3WCF0_9PEZI</name>
<comment type="caution">
    <text evidence="8">The sequence shown here is derived from an EMBL/GenBank/DDBJ whole genome shotgun (WGS) entry which is preliminary data.</text>
</comment>
<keyword evidence="9" id="KW-1185">Reference proteome</keyword>
<feature type="domain" description="TauD/TfdA-like" evidence="7">
    <location>
        <begin position="86"/>
        <end position="351"/>
    </location>
</feature>
<dbReference type="Proteomes" id="UP001583177">
    <property type="component" value="Unassembled WGS sequence"/>
</dbReference>
<comment type="similarity">
    <text evidence="2">Belongs to the TfdA dioxygenase family.</text>
</comment>
<evidence type="ECO:0000313" key="8">
    <source>
        <dbReference type="EMBL" id="KAL1858746.1"/>
    </source>
</evidence>
<evidence type="ECO:0000313" key="9">
    <source>
        <dbReference type="Proteomes" id="UP001583177"/>
    </source>
</evidence>
<protein>
    <recommendedName>
        <fullName evidence="7">TauD/TfdA-like domain-containing protein</fullName>
    </recommendedName>
</protein>
<dbReference type="InterPro" id="IPR051323">
    <property type="entry name" value="AtsK-like"/>
</dbReference>
<evidence type="ECO:0000256" key="1">
    <source>
        <dbReference type="ARBA" id="ARBA00001954"/>
    </source>
</evidence>
<keyword evidence="6" id="KW-0408">Iron</keyword>
<dbReference type="Pfam" id="PF02668">
    <property type="entry name" value="TauD"/>
    <property type="match status" value="1"/>
</dbReference>
<evidence type="ECO:0000256" key="3">
    <source>
        <dbReference type="ARBA" id="ARBA00022723"/>
    </source>
</evidence>
<dbReference type="InterPro" id="IPR042098">
    <property type="entry name" value="TauD-like_sf"/>
</dbReference>
<reference evidence="8 9" key="1">
    <citation type="journal article" date="2024" name="IMA Fungus">
        <title>IMA Genome - F19 : A genome assembly and annotation guide to empower mycologists, including annotated draft genome sequences of Ceratocystis pirilliformis, Diaporthe australafricana, Fusarium ophioides, Paecilomyces lecythidis, and Sporothrix stenoceras.</title>
        <authorList>
            <person name="Aylward J."/>
            <person name="Wilson A.M."/>
            <person name="Visagie C.M."/>
            <person name="Spraker J."/>
            <person name="Barnes I."/>
            <person name="Buitendag C."/>
            <person name="Ceriani C."/>
            <person name="Del Mar Angel L."/>
            <person name="du Plessis D."/>
            <person name="Fuchs T."/>
            <person name="Gasser K."/>
            <person name="Kramer D."/>
            <person name="Li W."/>
            <person name="Munsamy K."/>
            <person name="Piso A."/>
            <person name="Price J.L."/>
            <person name="Sonnekus B."/>
            <person name="Thomas C."/>
            <person name="van der Nest A."/>
            <person name="van Dijk A."/>
            <person name="van Heerden A."/>
            <person name="van Vuuren N."/>
            <person name="Yilmaz N."/>
            <person name="Duong T.A."/>
            <person name="van der Merwe N.A."/>
            <person name="Wingfield M.J."/>
            <person name="Wingfield B.D."/>
        </authorList>
    </citation>
    <scope>NUCLEOTIDE SEQUENCE [LARGE SCALE GENOMIC DNA]</scope>
    <source>
        <strain evidence="8 9">CMW 18300</strain>
    </source>
</reference>
<dbReference type="PANTHER" id="PTHR30468:SF9">
    <property type="entry name" value="ALPHA-KETOGLUTARATE-DEPENDENT TAURINE DIOXYGENASE (AFU_ORTHOLOGUE AFUA_3G01010)"/>
    <property type="match status" value="1"/>
</dbReference>
<dbReference type="InterPro" id="IPR003819">
    <property type="entry name" value="TauD/TfdA-like"/>
</dbReference>
<evidence type="ECO:0000256" key="5">
    <source>
        <dbReference type="ARBA" id="ARBA00023002"/>
    </source>
</evidence>
<keyword evidence="4" id="KW-0223">Dioxygenase</keyword>
<organism evidence="8 9">
    <name type="scientific">Diaporthe australafricana</name>
    <dbReference type="NCBI Taxonomy" id="127596"/>
    <lineage>
        <taxon>Eukaryota</taxon>
        <taxon>Fungi</taxon>
        <taxon>Dikarya</taxon>
        <taxon>Ascomycota</taxon>
        <taxon>Pezizomycotina</taxon>
        <taxon>Sordariomycetes</taxon>
        <taxon>Sordariomycetidae</taxon>
        <taxon>Diaporthales</taxon>
        <taxon>Diaporthaceae</taxon>
        <taxon>Diaporthe</taxon>
    </lineage>
</organism>
<dbReference type="Gene3D" id="3.60.130.10">
    <property type="entry name" value="Clavaminate synthase-like"/>
    <property type="match status" value="1"/>
</dbReference>
<accession>A0ABR3WCF0</accession>
<sequence length="384" mass="43081">MAPAPIVPEIVDVAEPRKDNLGLPESTAARLKKANINLSNGYPYRPSRPLYLDDVYKIRSKERPHNDPGARADKEKKSLFSAATKVTDLTAYIGTEIVGLQLKDLTDQQKDELALLIAERSVVFFRDQDLSPQQQLSLGEWFGEVEVHPQVPQVPGLPGVSIIWPDLMATERAANFRNPGGASRWHTDLVHELQPAGYTHLHIDSAPPVGGDTLWASGYSAYEKLSPDFRKIIDGKQAVYVSAHPYLERDRPEEGPKHIERIHPLVRVHPATGWKSLFVNRAMTRRIVGLDKAESDVILNYLFDVYEKNVDIQVRFKWTPNTSAIWDNRVTIHNASWDYAGKHPRHGTRVTSLAEKPYFDPSAPTRREALGQLGSDELQVDGPA</sequence>
<evidence type="ECO:0000256" key="2">
    <source>
        <dbReference type="ARBA" id="ARBA00005896"/>
    </source>
</evidence>
<dbReference type="EMBL" id="JAWRVE010000104">
    <property type="protein sequence ID" value="KAL1858746.1"/>
    <property type="molecule type" value="Genomic_DNA"/>
</dbReference>